<evidence type="ECO:0000256" key="1">
    <source>
        <dbReference type="ARBA" id="ARBA00022884"/>
    </source>
</evidence>
<gene>
    <name evidence="5" type="ORF">CCMA1212_006676</name>
</gene>
<name>A0ABY2H1V0_9HYPO</name>
<evidence type="ECO:0000259" key="4">
    <source>
        <dbReference type="PROSITE" id="PS50102"/>
    </source>
</evidence>
<keyword evidence="6" id="KW-1185">Reference proteome</keyword>
<comment type="caution">
    <text evidence="5">The sequence shown here is derived from an EMBL/GenBank/DDBJ whole genome shotgun (WGS) entry which is preliminary data.</text>
</comment>
<dbReference type="RefSeq" id="XP_073557561.1">
    <property type="nucleotide sequence ID" value="XM_073703883.1"/>
</dbReference>
<dbReference type="PROSITE" id="PS50102">
    <property type="entry name" value="RRM"/>
    <property type="match status" value="1"/>
</dbReference>
<dbReference type="SUPFAM" id="SSF54928">
    <property type="entry name" value="RNA-binding domain, RBD"/>
    <property type="match status" value="1"/>
</dbReference>
<dbReference type="Proteomes" id="UP001642720">
    <property type="component" value="Unassembled WGS sequence"/>
</dbReference>
<feature type="compositionally biased region" description="Basic and acidic residues" evidence="3">
    <location>
        <begin position="327"/>
        <end position="341"/>
    </location>
</feature>
<dbReference type="Pfam" id="PF00076">
    <property type="entry name" value="RRM_1"/>
    <property type="match status" value="1"/>
</dbReference>
<dbReference type="PANTHER" id="PTHR15481:SF0">
    <property type="entry name" value="LD23870P-RELATED"/>
    <property type="match status" value="1"/>
</dbReference>
<keyword evidence="1 2" id="KW-0694">RNA-binding</keyword>
<feature type="compositionally biased region" description="Low complexity" evidence="3">
    <location>
        <begin position="234"/>
        <end position="246"/>
    </location>
</feature>
<dbReference type="GeneID" id="300578333"/>
<evidence type="ECO:0000256" key="3">
    <source>
        <dbReference type="SAM" id="MobiDB-lite"/>
    </source>
</evidence>
<accession>A0ABY2H1V0</accession>
<dbReference type="Gene3D" id="3.30.70.330">
    <property type="match status" value="1"/>
</dbReference>
<feature type="domain" description="RRM" evidence="4">
    <location>
        <begin position="148"/>
        <end position="215"/>
    </location>
</feature>
<feature type="compositionally biased region" description="Low complexity" evidence="3">
    <location>
        <begin position="270"/>
        <end position="285"/>
    </location>
</feature>
<feature type="region of interest" description="Disordered" evidence="3">
    <location>
        <begin position="86"/>
        <end position="118"/>
    </location>
</feature>
<feature type="region of interest" description="Disordered" evidence="3">
    <location>
        <begin position="234"/>
        <end position="353"/>
    </location>
</feature>
<dbReference type="SMART" id="SM00360">
    <property type="entry name" value="RRM"/>
    <property type="match status" value="1"/>
</dbReference>
<dbReference type="PANTHER" id="PTHR15481">
    <property type="entry name" value="RIBONUCLEIC ACID BINDING PROTEIN S1"/>
    <property type="match status" value="1"/>
</dbReference>
<feature type="compositionally biased region" description="Polar residues" evidence="3">
    <location>
        <begin position="86"/>
        <end position="97"/>
    </location>
</feature>
<feature type="compositionally biased region" description="Basic and acidic residues" evidence="3">
    <location>
        <begin position="294"/>
        <end position="306"/>
    </location>
</feature>
<dbReference type="InterPro" id="IPR000504">
    <property type="entry name" value="RRM_dom"/>
</dbReference>
<dbReference type="EMBL" id="PPTA01000009">
    <property type="protein sequence ID" value="TFB01360.1"/>
    <property type="molecule type" value="Genomic_DNA"/>
</dbReference>
<evidence type="ECO:0000313" key="5">
    <source>
        <dbReference type="EMBL" id="TFB01360.1"/>
    </source>
</evidence>
<organism evidence="5 6">
    <name type="scientific">Trichoderma ghanense</name>
    <dbReference type="NCBI Taxonomy" id="65468"/>
    <lineage>
        <taxon>Eukaryota</taxon>
        <taxon>Fungi</taxon>
        <taxon>Dikarya</taxon>
        <taxon>Ascomycota</taxon>
        <taxon>Pezizomycotina</taxon>
        <taxon>Sordariomycetes</taxon>
        <taxon>Hypocreomycetidae</taxon>
        <taxon>Hypocreales</taxon>
        <taxon>Hypocreaceae</taxon>
        <taxon>Trichoderma</taxon>
    </lineage>
</organism>
<dbReference type="InterPro" id="IPR012677">
    <property type="entry name" value="Nucleotide-bd_a/b_plait_sf"/>
</dbReference>
<dbReference type="InterPro" id="IPR035979">
    <property type="entry name" value="RBD_domain_sf"/>
</dbReference>
<evidence type="ECO:0000256" key="2">
    <source>
        <dbReference type="PROSITE-ProRule" id="PRU00176"/>
    </source>
</evidence>
<protein>
    <recommendedName>
        <fullName evidence="4">RRM domain-containing protein</fullName>
    </recommendedName>
</protein>
<reference evidence="5 6" key="1">
    <citation type="submission" date="2018-01" db="EMBL/GenBank/DDBJ databases">
        <title>Genome characterization of the sugarcane-associated fungus Trichoderma ghanense CCMA-1212 and their application in lignocelulose bioconversion.</title>
        <authorList>
            <person name="Steindorff A.S."/>
            <person name="Mendes T.D."/>
            <person name="Vilela E.S.D."/>
            <person name="Rodrigues D.S."/>
            <person name="Formighieri E.F."/>
            <person name="Melo I.S."/>
            <person name="Favaro L.C.L."/>
        </authorList>
    </citation>
    <scope>NUCLEOTIDE SEQUENCE [LARGE SCALE GENOMIC DNA]</scope>
    <source>
        <strain evidence="5 6">CCMA-1212</strain>
    </source>
</reference>
<proteinExistence type="predicted"/>
<sequence>MPAPRLAAAAPNNGTVAIAISQPAPLSFALASAVRRLSIASRPPPTLRFAISVALSIQIRIHIHIKITVTVAVAVEITIIHSASSQWPSQEQQSGQESRPRQGQPLAQRQPSQIHKGPFRAGITIGQGIGGCRLTNYGRDTDCGRETLQEHHLFEIFGQFGPIYDLDLPMNRTFGTNRGTAYILYDHHADAEAAIEHMHEAQIDGSTINVSVSTQRSKLSPEPPMARRNANLAARAPFHGPSRGRGPPSGPQGGRRYGPRSDVYRPNPLSPGRSRSPRGAPPSRGGAAGLTVRIRLDRGRDRDRRCPGGGEEGTERSESQSQSEPEPQLRQRTERFAESRTELQMTRLTFAFE</sequence>
<evidence type="ECO:0000313" key="6">
    <source>
        <dbReference type="Proteomes" id="UP001642720"/>
    </source>
</evidence>